<organism evidence="1 2">
    <name type="scientific">Hyphomonas polymorpha PS728</name>
    <dbReference type="NCBI Taxonomy" id="1280954"/>
    <lineage>
        <taxon>Bacteria</taxon>
        <taxon>Pseudomonadati</taxon>
        <taxon>Pseudomonadota</taxon>
        <taxon>Alphaproteobacteria</taxon>
        <taxon>Hyphomonadales</taxon>
        <taxon>Hyphomonadaceae</taxon>
        <taxon>Hyphomonas</taxon>
    </lineage>
</organism>
<protein>
    <submittedName>
        <fullName evidence="1">Conjugal transfer protein TrbG/VirB9/CagX</fullName>
    </submittedName>
</protein>
<accession>A0A062VGM4</accession>
<keyword evidence="2" id="KW-1185">Reference proteome</keyword>
<dbReference type="eggNOG" id="COG3504">
    <property type="taxonomic scope" value="Bacteria"/>
</dbReference>
<gene>
    <name evidence="1" type="ORF">HPO_13522</name>
</gene>
<comment type="caution">
    <text evidence="1">The sequence shown here is derived from an EMBL/GenBank/DDBJ whole genome shotgun (WGS) entry which is preliminary data.</text>
</comment>
<name>A0A062VGM4_9PROT</name>
<dbReference type="InterPro" id="IPR038161">
    <property type="entry name" value="VirB9/CagX/TrbG_C_sf"/>
</dbReference>
<evidence type="ECO:0000313" key="2">
    <source>
        <dbReference type="Proteomes" id="UP000027100"/>
    </source>
</evidence>
<dbReference type="STRING" id="1280954.HPO_13522"/>
<evidence type="ECO:0000313" key="1">
    <source>
        <dbReference type="EMBL" id="KCZ97688.1"/>
    </source>
</evidence>
<dbReference type="PATRIC" id="fig|1280954.3.peg.2739"/>
<proteinExistence type="predicted"/>
<dbReference type="AlphaFoldDB" id="A0A062VGM4"/>
<dbReference type="EMBL" id="ARYM01000016">
    <property type="protein sequence ID" value="KCZ97688.1"/>
    <property type="molecule type" value="Genomic_DNA"/>
</dbReference>
<dbReference type="Proteomes" id="UP000027100">
    <property type="component" value="Unassembled WGS sequence"/>
</dbReference>
<sequence length="91" mass="10309">MLERETVVDDPQQVLGLLAKRGWFRHSGEAMHHGSILREMVQVGEPQIANSRIHQNILIVDRLFAAAELRLGSDERQQTVRIVRTDGRPAS</sequence>
<reference evidence="1 2" key="1">
    <citation type="journal article" date="2014" name="Antonie Van Leeuwenhoek">
        <title>Hyphomonas beringensis sp. nov. and Hyphomonas chukchiensis sp. nov., isolated from surface seawater of the Bering Sea and Chukchi Sea.</title>
        <authorList>
            <person name="Li C."/>
            <person name="Lai Q."/>
            <person name="Li G."/>
            <person name="Dong C."/>
            <person name="Wang J."/>
            <person name="Liao Y."/>
            <person name="Shao Z."/>
        </authorList>
    </citation>
    <scope>NUCLEOTIDE SEQUENCE [LARGE SCALE GENOMIC DNA]</scope>
    <source>
        <strain evidence="1 2">PS728</strain>
    </source>
</reference>
<dbReference type="Gene3D" id="2.60.40.2500">
    <property type="match status" value="1"/>
</dbReference>